<reference evidence="5 6" key="1">
    <citation type="submission" date="2019-02" db="EMBL/GenBank/DDBJ databases">
        <authorList>
            <consortium name="Pathogen Informatics"/>
        </authorList>
    </citation>
    <scope>NUCLEOTIDE SEQUENCE [LARGE SCALE GENOMIC DNA]</scope>
    <source>
        <strain evidence="5 6">3012STDY7103891</strain>
    </source>
</reference>
<dbReference type="EMBL" id="CAACYJ010000040">
    <property type="protein sequence ID" value="VFB22061.1"/>
    <property type="molecule type" value="Genomic_DNA"/>
</dbReference>
<dbReference type="Proteomes" id="UP000330809">
    <property type="component" value="Unassembled WGS sequence"/>
</dbReference>
<dbReference type="RefSeq" id="WP_095002869.1">
    <property type="nucleotide sequence ID" value="NZ_CAACYJ010000040.1"/>
</dbReference>
<evidence type="ECO:0000259" key="4">
    <source>
        <dbReference type="PROSITE" id="PS50937"/>
    </source>
</evidence>
<dbReference type="PANTHER" id="PTHR30204">
    <property type="entry name" value="REDOX-CYCLING DRUG-SENSING TRANSCRIPTIONAL ACTIVATOR SOXR"/>
    <property type="match status" value="1"/>
</dbReference>
<dbReference type="GO" id="GO:0003677">
    <property type="term" value="F:DNA binding"/>
    <property type="evidence" value="ECO:0007669"/>
    <property type="project" value="UniProtKB-KW"/>
</dbReference>
<feature type="domain" description="HTH merR-type" evidence="4">
    <location>
        <begin position="3"/>
        <end position="71"/>
    </location>
</feature>
<evidence type="ECO:0000313" key="5">
    <source>
        <dbReference type="EMBL" id="VFB22061.1"/>
    </source>
</evidence>
<dbReference type="GO" id="GO:0003700">
    <property type="term" value="F:DNA-binding transcription factor activity"/>
    <property type="evidence" value="ECO:0007669"/>
    <property type="project" value="InterPro"/>
</dbReference>
<proteinExistence type="predicted"/>
<name>A0A267CU54_PSEFR</name>
<evidence type="ECO:0000313" key="6">
    <source>
        <dbReference type="Proteomes" id="UP000330809"/>
    </source>
</evidence>
<dbReference type="InterPro" id="IPR000551">
    <property type="entry name" value="MerR-type_HTH_dom"/>
</dbReference>
<evidence type="ECO:0000256" key="3">
    <source>
        <dbReference type="SAM" id="MobiDB-lite"/>
    </source>
</evidence>
<keyword evidence="2" id="KW-0175">Coiled coil</keyword>
<evidence type="ECO:0000256" key="1">
    <source>
        <dbReference type="ARBA" id="ARBA00023125"/>
    </source>
</evidence>
<gene>
    <name evidence="5" type="primary">cueR_2</name>
    <name evidence="5" type="ORF">NCTC10754_04746</name>
</gene>
<dbReference type="Pfam" id="PF13411">
    <property type="entry name" value="MerR_1"/>
    <property type="match status" value="1"/>
</dbReference>
<dbReference type="AlphaFoldDB" id="A0A267CU54"/>
<feature type="region of interest" description="Disordered" evidence="3">
    <location>
        <begin position="128"/>
        <end position="151"/>
    </location>
</feature>
<feature type="compositionally biased region" description="Polar residues" evidence="3">
    <location>
        <begin position="141"/>
        <end position="151"/>
    </location>
</feature>
<dbReference type="SMART" id="SM00422">
    <property type="entry name" value="HTH_MERR"/>
    <property type="match status" value="1"/>
</dbReference>
<evidence type="ECO:0000256" key="2">
    <source>
        <dbReference type="SAM" id="Coils"/>
    </source>
</evidence>
<dbReference type="PROSITE" id="PS50937">
    <property type="entry name" value="HTH_MERR_2"/>
    <property type="match status" value="1"/>
</dbReference>
<sequence>MKEMEIGEVARRCGLPPSTLRYYEEKGLIRSTGRRGLSRVFSADVLQCLSLIALGQCSGFSLDDIAAMLKADGQPEIDHQRLAEKADELDRTIQRLSTIRDELRRAAACPAPRHIECPAFQKKLAAVRPRSLDRKKPRRSQAPTGKSQNTP</sequence>
<dbReference type="InterPro" id="IPR009061">
    <property type="entry name" value="DNA-bd_dom_put_sf"/>
</dbReference>
<organism evidence="5 6">
    <name type="scientific">Pseudomonas fragi</name>
    <dbReference type="NCBI Taxonomy" id="296"/>
    <lineage>
        <taxon>Bacteria</taxon>
        <taxon>Pseudomonadati</taxon>
        <taxon>Pseudomonadota</taxon>
        <taxon>Gammaproteobacteria</taxon>
        <taxon>Pseudomonadales</taxon>
        <taxon>Pseudomonadaceae</taxon>
        <taxon>Pseudomonas</taxon>
    </lineage>
</organism>
<dbReference type="InterPro" id="IPR047057">
    <property type="entry name" value="MerR_fam"/>
</dbReference>
<dbReference type="CDD" id="cd04781">
    <property type="entry name" value="HTH_MerR-like_sg6"/>
    <property type="match status" value="1"/>
</dbReference>
<protein>
    <submittedName>
        <fullName evidence="5">Putative MerR family transcriptional regulator</fullName>
    </submittedName>
</protein>
<keyword evidence="1" id="KW-0238">DNA-binding</keyword>
<feature type="coiled-coil region" evidence="2">
    <location>
        <begin position="79"/>
        <end position="106"/>
    </location>
</feature>
<dbReference type="PANTHER" id="PTHR30204:SF97">
    <property type="entry name" value="MERR FAMILY REGULATORY PROTEIN"/>
    <property type="match status" value="1"/>
</dbReference>
<dbReference type="Gene3D" id="1.10.1660.10">
    <property type="match status" value="1"/>
</dbReference>
<accession>A0A267CU54</accession>
<dbReference type="SUPFAM" id="SSF46955">
    <property type="entry name" value="Putative DNA-binding domain"/>
    <property type="match status" value="1"/>
</dbReference>